<comment type="caution">
    <text evidence="1">The sequence shown here is derived from an EMBL/GenBank/DDBJ whole genome shotgun (WGS) entry which is preliminary data.</text>
</comment>
<name>A0ABU4XZH5_9HYPH</name>
<protein>
    <submittedName>
        <fullName evidence="1">Uncharacterized protein</fullName>
    </submittedName>
</protein>
<organism evidence="1 2">
    <name type="scientific">Mesorhizobium album</name>
    <dbReference type="NCBI Taxonomy" id="3072314"/>
    <lineage>
        <taxon>Bacteria</taxon>
        <taxon>Pseudomonadati</taxon>
        <taxon>Pseudomonadota</taxon>
        <taxon>Alphaproteobacteria</taxon>
        <taxon>Hyphomicrobiales</taxon>
        <taxon>Phyllobacteriaceae</taxon>
        <taxon>Mesorhizobium</taxon>
    </lineage>
</organism>
<gene>
    <name evidence="1" type="ORF">RFN28_11330</name>
</gene>
<sequence length="311" mass="34029">MNDDMGSVMTKAPRRKAEAFDYSQLGLKRADLEIVLKCESRLLTLGRRTTEETFEAGELLGMAASLIPDRTFGKWATAVTRYTRQRVHTIIKIARVLKDHKSRLVQARVPDNVMEKLAASPEHLEKILAEFEAGRGLTGKQVSAVISGGEETPDIALPNAGGIAGLRANAKAKQALVISGFVGNVTWIIGDVEAALEPVREGKRVLKGRLADNIEHRARLARFQLANIALPVELDPANASASRAIPFSDGSKWREVSDLLWVLGGRDSWPREELAAWLSTKVLPTLAWSIESDKGTKHGNPSRRNGSQSVK</sequence>
<reference evidence="1 2" key="1">
    <citation type="submission" date="2023-08" db="EMBL/GenBank/DDBJ databases">
        <title>Implementing the SeqCode for naming new Mesorhizobium species isolated from Vachellia karroo root nodules.</title>
        <authorList>
            <person name="Van Lill M."/>
        </authorList>
    </citation>
    <scope>NUCLEOTIDE SEQUENCE [LARGE SCALE GENOMIC DNA]</scope>
    <source>
        <strain evidence="1 2">VK24D</strain>
    </source>
</reference>
<dbReference type="EMBL" id="JAVIIW010000010">
    <property type="protein sequence ID" value="MDX8479062.1"/>
    <property type="molecule type" value="Genomic_DNA"/>
</dbReference>
<keyword evidence="2" id="KW-1185">Reference proteome</keyword>
<dbReference type="Proteomes" id="UP001287059">
    <property type="component" value="Unassembled WGS sequence"/>
</dbReference>
<proteinExistence type="predicted"/>
<accession>A0ABU4XZH5</accession>
<dbReference type="RefSeq" id="WP_320287423.1">
    <property type="nucleotide sequence ID" value="NZ_JAVIIW010000010.1"/>
</dbReference>
<evidence type="ECO:0000313" key="2">
    <source>
        <dbReference type="Proteomes" id="UP001287059"/>
    </source>
</evidence>
<evidence type="ECO:0000313" key="1">
    <source>
        <dbReference type="EMBL" id="MDX8479062.1"/>
    </source>
</evidence>